<sequence length="225" mass="26161">MLNFTRNDYIILIGSICLIIIILFIIASSKFKTNIENNIIQASMDTEFGTTYLNIYDKSTSIKCDRLIIVKPFEWIIWAKNGSVYILGDTNYQCPINYTPATIVPHVINDESMSIYNFKSVCLHSVFNDIINNYTLNIIPTKINFDIKLLQSDPSKFTILDILNYLFLNYITIEENLLKNNLIDSNFLNDKSKYRNILKISKKYIIETITSKDIQILRKSLEQKK</sequence>
<evidence type="ECO:0000313" key="2">
    <source>
        <dbReference type="EMBL" id="XCH39356.1"/>
    </source>
</evidence>
<protein>
    <submittedName>
        <fullName evidence="2">Uncharacterized protein</fullName>
    </submittedName>
</protein>
<keyword evidence="1" id="KW-0812">Transmembrane</keyword>
<gene>
    <name evidence="2" type="ORF">FpNV_111</name>
</gene>
<name>A0AAU8GD55_9VIRU</name>
<dbReference type="InterPro" id="IPR006883">
    <property type="entry name" value="AcMNPV_PIF-4"/>
</dbReference>
<keyword evidence="1" id="KW-1133">Transmembrane helix</keyword>
<feature type="transmembrane region" description="Helical" evidence="1">
    <location>
        <begin position="9"/>
        <end position="27"/>
    </location>
</feature>
<organism evidence="2">
    <name type="scientific">Faxonius propinquus nudivirus</name>
    <dbReference type="NCBI Taxonomy" id="3139431"/>
    <lineage>
        <taxon>Viruses</taxon>
        <taxon>Viruses incertae sedis</taxon>
        <taxon>Naldaviricetes</taxon>
        <taxon>Lefavirales</taxon>
        <taxon>Nudiviridae</taxon>
    </lineage>
</organism>
<reference evidence="2" key="1">
    <citation type="submission" date="2024-06" db="EMBL/GenBank/DDBJ databases">
        <title>North American crayfish harbour diverse members of the Nudiviridae.</title>
        <authorList>
            <person name="Stratton C."/>
            <person name="Bojko J."/>
        </authorList>
    </citation>
    <scope>NUCLEOTIDE SEQUENCE</scope>
    <source>
        <strain evidence="2">142H</strain>
    </source>
</reference>
<accession>A0AAU8GD55</accession>
<keyword evidence="1" id="KW-0472">Membrane</keyword>
<dbReference type="EMBL" id="PP955094">
    <property type="protein sequence ID" value="XCH39356.1"/>
    <property type="molecule type" value="Genomic_DNA"/>
</dbReference>
<proteinExistence type="predicted"/>
<dbReference type="Pfam" id="PF04798">
    <property type="entry name" value="Baculo_19"/>
    <property type="match status" value="1"/>
</dbReference>
<evidence type="ECO:0000256" key="1">
    <source>
        <dbReference type="SAM" id="Phobius"/>
    </source>
</evidence>